<reference evidence="2" key="1">
    <citation type="journal article" date="2022" name="Int. J. Mol. Sci.">
        <title>Draft Genome of Tanacetum Coccineum: Genomic Comparison of Closely Related Tanacetum-Family Plants.</title>
        <authorList>
            <person name="Yamashiro T."/>
            <person name="Shiraishi A."/>
            <person name="Nakayama K."/>
            <person name="Satake H."/>
        </authorList>
    </citation>
    <scope>NUCLEOTIDE SEQUENCE</scope>
</reference>
<protein>
    <submittedName>
        <fullName evidence="2">Uncharacterized protein</fullName>
    </submittedName>
</protein>
<dbReference type="Proteomes" id="UP001151760">
    <property type="component" value="Unassembled WGS sequence"/>
</dbReference>
<sequence>MNPRRFPEADHSHGCVTDGLITVPDDHQLNGEVEILIFITTNTTIDTQKESTPPPEEVSPFCEQLISARYGIDSNVRRCLTPSAVLQRPSIWYHDMLSTKLESLKRKRKVSLDMAESQNGQRVMGAHKGVQIAQTISATRCAVSVVIAAFITIEPHDAFKTTTSIFDVYALDGELGMGLAKGLHNKSVDQKPETGLMHDERQSLFR</sequence>
<accession>A0ABQ5G6T9</accession>
<gene>
    <name evidence="2" type="ORF">Tco_1030415</name>
</gene>
<dbReference type="EMBL" id="BQNB010018142">
    <property type="protein sequence ID" value="GJT71129.1"/>
    <property type="molecule type" value="Genomic_DNA"/>
</dbReference>
<proteinExistence type="predicted"/>
<comment type="caution">
    <text evidence="2">The sequence shown here is derived from an EMBL/GenBank/DDBJ whole genome shotgun (WGS) entry which is preliminary data.</text>
</comment>
<keyword evidence="3" id="KW-1185">Reference proteome</keyword>
<reference evidence="2" key="2">
    <citation type="submission" date="2022-01" db="EMBL/GenBank/DDBJ databases">
        <authorList>
            <person name="Yamashiro T."/>
            <person name="Shiraishi A."/>
            <person name="Satake H."/>
            <person name="Nakayama K."/>
        </authorList>
    </citation>
    <scope>NUCLEOTIDE SEQUENCE</scope>
</reference>
<evidence type="ECO:0000313" key="2">
    <source>
        <dbReference type="EMBL" id="GJT71129.1"/>
    </source>
</evidence>
<feature type="region of interest" description="Disordered" evidence="1">
    <location>
        <begin position="187"/>
        <end position="206"/>
    </location>
</feature>
<evidence type="ECO:0000256" key="1">
    <source>
        <dbReference type="SAM" id="MobiDB-lite"/>
    </source>
</evidence>
<name>A0ABQ5G6T9_9ASTR</name>
<organism evidence="2 3">
    <name type="scientific">Tanacetum coccineum</name>
    <dbReference type="NCBI Taxonomy" id="301880"/>
    <lineage>
        <taxon>Eukaryota</taxon>
        <taxon>Viridiplantae</taxon>
        <taxon>Streptophyta</taxon>
        <taxon>Embryophyta</taxon>
        <taxon>Tracheophyta</taxon>
        <taxon>Spermatophyta</taxon>
        <taxon>Magnoliopsida</taxon>
        <taxon>eudicotyledons</taxon>
        <taxon>Gunneridae</taxon>
        <taxon>Pentapetalae</taxon>
        <taxon>asterids</taxon>
        <taxon>campanulids</taxon>
        <taxon>Asterales</taxon>
        <taxon>Asteraceae</taxon>
        <taxon>Asteroideae</taxon>
        <taxon>Anthemideae</taxon>
        <taxon>Anthemidinae</taxon>
        <taxon>Tanacetum</taxon>
    </lineage>
</organism>
<evidence type="ECO:0000313" key="3">
    <source>
        <dbReference type="Proteomes" id="UP001151760"/>
    </source>
</evidence>